<organism evidence="2 3">
    <name type="scientific">Prunus avium</name>
    <name type="common">Cherry</name>
    <name type="synonym">Cerasus avium</name>
    <dbReference type="NCBI Taxonomy" id="42229"/>
    <lineage>
        <taxon>Eukaryota</taxon>
        <taxon>Viridiplantae</taxon>
        <taxon>Streptophyta</taxon>
        <taxon>Embryophyta</taxon>
        <taxon>Tracheophyta</taxon>
        <taxon>Spermatophyta</taxon>
        <taxon>Magnoliopsida</taxon>
        <taxon>eudicotyledons</taxon>
        <taxon>Gunneridae</taxon>
        <taxon>Pentapetalae</taxon>
        <taxon>rosids</taxon>
        <taxon>fabids</taxon>
        <taxon>Rosales</taxon>
        <taxon>Rosaceae</taxon>
        <taxon>Amygdaloideae</taxon>
        <taxon>Amygdaleae</taxon>
        <taxon>Prunus</taxon>
    </lineage>
</organism>
<evidence type="ECO:0000313" key="2">
    <source>
        <dbReference type="Proteomes" id="UP000515124"/>
    </source>
</evidence>
<feature type="compositionally biased region" description="Basic and acidic residues" evidence="1">
    <location>
        <begin position="1"/>
        <end position="25"/>
    </location>
</feature>
<dbReference type="GeneID" id="110754775"/>
<dbReference type="KEGG" id="pavi:110754775"/>
<dbReference type="AlphaFoldDB" id="A0A6P5SCK8"/>
<evidence type="ECO:0000256" key="1">
    <source>
        <dbReference type="SAM" id="MobiDB-lite"/>
    </source>
</evidence>
<gene>
    <name evidence="3" type="primary">LOC110754775</name>
</gene>
<accession>A0A6P5SCK8</accession>
<reference evidence="3" key="1">
    <citation type="submission" date="2025-08" db="UniProtKB">
        <authorList>
            <consortium name="RefSeq"/>
        </authorList>
    </citation>
    <scope>IDENTIFICATION</scope>
</reference>
<proteinExistence type="predicted"/>
<dbReference type="RefSeq" id="XP_021811578.1">
    <property type="nucleotide sequence ID" value="XM_021955886.1"/>
</dbReference>
<name>A0A6P5SCK8_PRUAV</name>
<keyword evidence="2" id="KW-1185">Reference proteome</keyword>
<sequence>MSNLRRVLERQEREDEEISRKRAEEDRELDENEDEVVLTVGMLNQSRQYHQGRVPNVDRHRHSQDKNLLEDYFIPNSLHHISSFQGRYRMCFTNACGASADQVDEIARLGKSTILECLVRFYDAIETLYMRDYFRKPTPRDLQRLLQKLRLEVSQA</sequence>
<protein>
    <submittedName>
        <fullName evidence="3">Uncharacterized protein LOC110754775</fullName>
    </submittedName>
</protein>
<dbReference type="PANTHER" id="PTHR47150:SF5">
    <property type="entry name" value="OS07G0546750 PROTEIN"/>
    <property type="match status" value="1"/>
</dbReference>
<dbReference type="Proteomes" id="UP000515124">
    <property type="component" value="Unplaced"/>
</dbReference>
<evidence type="ECO:0000313" key="3">
    <source>
        <dbReference type="RefSeq" id="XP_021811578.1"/>
    </source>
</evidence>
<dbReference type="PANTHER" id="PTHR47150">
    <property type="entry name" value="OS12G0169200 PROTEIN"/>
    <property type="match status" value="1"/>
</dbReference>
<feature type="region of interest" description="Disordered" evidence="1">
    <location>
        <begin position="1"/>
        <end position="34"/>
    </location>
</feature>